<dbReference type="GO" id="GO:0004585">
    <property type="term" value="F:ornithine carbamoyltransferase activity"/>
    <property type="evidence" value="ECO:0007669"/>
    <property type="project" value="UniProtKB-UniRule"/>
</dbReference>
<feature type="binding site" evidence="6">
    <location>
        <position position="237"/>
    </location>
    <ligand>
        <name>L-ornithine</name>
        <dbReference type="ChEBI" id="CHEBI:46911"/>
    </ligand>
</feature>
<feature type="binding site" evidence="6">
    <location>
        <position position="180"/>
    </location>
    <ligand>
        <name>L-ornithine</name>
        <dbReference type="ChEBI" id="CHEBI:46911"/>
    </ligand>
</feature>
<dbReference type="PANTHER" id="PTHR45753">
    <property type="entry name" value="ORNITHINE CARBAMOYLTRANSFERASE, MITOCHONDRIAL"/>
    <property type="match status" value="1"/>
</dbReference>
<evidence type="ECO:0000313" key="9">
    <source>
        <dbReference type="EMBL" id="ASP40549.1"/>
    </source>
</evidence>
<evidence type="ECO:0000256" key="2">
    <source>
        <dbReference type="ARBA" id="ARBA00007805"/>
    </source>
</evidence>
<comment type="subcellular location">
    <subcellularLocation>
        <location evidence="6">Cytoplasm</location>
    </subcellularLocation>
</comment>
<comment type="similarity">
    <text evidence="2 6">Belongs to the aspartate/ornithine carbamoyltransferase superfamily. OTCase family.</text>
</comment>
<gene>
    <name evidence="9" type="primary">argF</name>
    <name evidence="9" type="ORF">CHH28_18580</name>
</gene>
<keyword evidence="4 6" id="KW-0808">Transferase</keyword>
<sequence>MRDQRPSTPLRWCILKEVSNVRHFLTLLDLTSDELNWVIERATELKRFQQRQQLHEPLKNRVLGMIFEKSSTRTRVSFEAGMAQLGGSAIFLSPRDTQLGRGEPIEDSARVLSRMVDVIMIRTFDHDTVERFSAFSQVPVINALTDDFHPCQLLADMQTYREHRGSIQGKTVAWIGDGNNMCHSYINAARQFDFQLRIATPEGFEPSTHLLDSNRDRVQLLRSPEQAVQGADMVTTDVWASMGQEDEQQQRQQQFADYQVSEALLDEANDDVIFMHCLPAHRGEEISHTLLDDRRSVVWDQAENRLHAQKALLEFLLSQED</sequence>
<dbReference type="PRINTS" id="PR00100">
    <property type="entry name" value="AOTCASE"/>
</dbReference>
<dbReference type="RefSeq" id="WP_094061711.1">
    <property type="nucleotide sequence ID" value="NZ_CP022530.1"/>
</dbReference>
<dbReference type="Gene3D" id="3.40.50.1370">
    <property type="entry name" value="Aspartate/ornithine carbamoyltransferase"/>
    <property type="match status" value="2"/>
</dbReference>
<dbReference type="InterPro" id="IPR006130">
    <property type="entry name" value="Asp/Orn_carbamoylTrfase"/>
</dbReference>
<accession>A0A222FP45</accession>
<proteinExistence type="inferred from homology"/>
<evidence type="ECO:0000259" key="7">
    <source>
        <dbReference type="Pfam" id="PF00185"/>
    </source>
</evidence>
<feature type="binding site" evidence="6">
    <location>
        <begin position="149"/>
        <end position="152"/>
    </location>
    <ligand>
        <name>carbamoyl phosphate</name>
        <dbReference type="ChEBI" id="CHEBI:58228"/>
    </ligand>
</feature>
<dbReference type="InterPro" id="IPR006132">
    <property type="entry name" value="Asp/Orn_carbamoyltranf_P-bd"/>
</dbReference>
<comment type="pathway">
    <text evidence="1">Amino-acid biosynthesis; L-arginine biosynthesis; L-arginine from L-ornithine and carbamoyl phosphate: step 1/3.</text>
</comment>
<dbReference type="HAMAP" id="MF_01109">
    <property type="entry name" value="OTCase"/>
    <property type="match status" value="1"/>
</dbReference>
<dbReference type="PROSITE" id="PS00097">
    <property type="entry name" value="CARBAMOYLTRANSFERASE"/>
    <property type="match status" value="1"/>
</dbReference>
<dbReference type="InterPro" id="IPR002292">
    <property type="entry name" value="Orn/put_carbamltrans"/>
</dbReference>
<protein>
    <recommendedName>
        <fullName evidence="3 6">Ornithine carbamoyltransferase</fullName>
        <shortName evidence="6">OTCase</shortName>
        <ecNumber evidence="3 6">2.1.3.3</ecNumber>
    </recommendedName>
</protein>
<dbReference type="GO" id="GO:0019240">
    <property type="term" value="P:citrulline biosynthetic process"/>
    <property type="evidence" value="ECO:0007669"/>
    <property type="project" value="TreeGrafter"/>
</dbReference>
<dbReference type="NCBIfam" id="TIGR00658">
    <property type="entry name" value="orni_carb_tr"/>
    <property type="match status" value="1"/>
</dbReference>
<dbReference type="FunFam" id="3.40.50.1370:FF:000008">
    <property type="entry name" value="Ornithine carbamoyltransferase"/>
    <property type="match status" value="1"/>
</dbReference>
<dbReference type="GO" id="GO:0042450">
    <property type="term" value="P:L-arginine biosynthetic process via ornithine"/>
    <property type="evidence" value="ECO:0007669"/>
    <property type="project" value="UniProtKB-UniRule"/>
</dbReference>
<feature type="domain" description="Aspartate/ornithine carbamoyltransferase carbamoyl-P binding" evidence="8">
    <location>
        <begin position="22"/>
        <end position="162"/>
    </location>
</feature>
<dbReference type="Proteomes" id="UP000202440">
    <property type="component" value="Chromosome"/>
</dbReference>
<feature type="domain" description="Aspartate/ornithine carbamoyltransferase Asp/Orn-binding" evidence="7">
    <location>
        <begin position="168"/>
        <end position="315"/>
    </location>
</feature>
<dbReference type="KEGG" id="bsan:CHH28_18580"/>
<dbReference type="GO" id="GO:0016597">
    <property type="term" value="F:amino acid binding"/>
    <property type="evidence" value="ECO:0007669"/>
    <property type="project" value="InterPro"/>
</dbReference>
<dbReference type="Pfam" id="PF02729">
    <property type="entry name" value="OTCace_N"/>
    <property type="match status" value="1"/>
</dbReference>
<feature type="binding site" evidence="6">
    <location>
        <position position="305"/>
    </location>
    <ligand>
        <name>carbamoyl phosphate</name>
        <dbReference type="ChEBI" id="CHEBI:58228"/>
    </ligand>
</feature>
<dbReference type="AlphaFoldDB" id="A0A222FP45"/>
<reference evidence="9 10" key="1">
    <citation type="submission" date="2017-07" db="EMBL/GenBank/DDBJ databases">
        <title>Annotated genome sequence of Bacterioplanes sanyensis isolated from Red Sea.</title>
        <authorList>
            <person name="Rehman Z.U."/>
        </authorList>
    </citation>
    <scope>NUCLEOTIDE SEQUENCE [LARGE SCALE GENOMIC DNA]</scope>
    <source>
        <strain evidence="9 10">NV9</strain>
    </source>
</reference>
<dbReference type="EC" id="2.1.3.3" evidence="3 6"/>
<feature type="binding site" evidence="6">
    <location>
        <position position="98"/>
    </location>
    <ligand>
        <name>carbamoyl phosphate</name>
        <dbReference type="ChEBI" id="CHEBI:58228"/>
    </ligand>
</feature>
<evidence type="ECO:0000256" key="1">
    <source>
        <dbReference type="ARBA" id="ARBA00004975"/>
    </source>
</evidence>
<dbReference type="InterPro" id="IPR024904">
    <property type="entry name" value="OTCase_ArgI"/>
</dbReference>
<feature type="binding site" evidence="6">
    <location>
        <position position="122"/>
    </location>
    <ligand>
        <name>carbamoyl phosphate</name>
        <dbReference type="ChEBI" id="CHEBI:58228"/>
    </ligand>
</feature>
<keyword evidence="10" id="KW-1185">Reference proteome</keyword>
<dbReference type="PRINTS" id="PR00102">
    <property type="entry name" value="OTCASE"/>
</dbReference>
<evidence type="ECO:0000259" key="8">
    <source>
        <dbReference type="Pfam" id="PF02729"/>
    </source>
</evidence>
<dbReference type="NCBIfam" id="NF001986">
    <property type="entry name" value="PRK00779.1"/>
    <property type="match status" value="1"/>
</dbReference>
<dbReference type="PANTHER" id="PTHR45753:SF3">
    <property type="entry name" value="ORNITHINE TRANSCARBAMYLASE, MITOCHONDRIAL"/>
    <property type="match status" value="1"/>
</dbReference>
<organism evidence="9 10">
    <name type="scientific">Bacterioplanes sanyensis</name>
    <dbReference type="NCBI Taxonomy" id="1249553"/>
    <lineage>
        <taxon>Bacteria</taxon>
        <taxon>Pseudomonadati</taxon>
        <taxon>Pseudomonadota</taxon>
        <taxon>Gammaproteobacteria</taxon>
        <taxon>Oceanospirillales</taxon>
        <taxon>Oceanospirillaceae</taxon>
        <taxon>Bacterioplanes</taxon>
    </lineage>
</organism>
<feature type="binding site" evidence="6">
    <location>
        <begin position="71"/>
        <end position="74"/>
    </location>
    <ligand>
        <name>carbamoyl phosphate</name>
        <dbReference type="ChEBI" id="CHEBI:58228"/>
    </ligand>
</feature>
<evidence type="ECO:0000256" key="3">
    <source>
        <dbReference type="ARBA" id="ARBA00013007"/>
    </source>
</evidence>
<dbReference type="EMBL" id="CP022530">
    <property type="protein sequence ID" value="ASP40549.1"/>
    <property type="molecule type" value="Genomic_DNA"/>
</dbReference>
<feature type="binding site" evidence="6">
    <location>
        <begin position="277"/>
        <end position="278"/>
    </location>
    <ligand>
        <name>carbamoyl phosphate</name>
        <dbReference type="ChEBI" id="CHEBI:58228"/>
    </ligand>
</feature>
<evidence type="ECO:0000256" key="4">
    <source>
        <dbReference type="ARBA" id="ARBA00022679"/>
    </source>
</evidence>
<dbReference type="InterPro" id="IPR036901">
    <property type="entry name" value="Asp/Orn_carbamoylTrfase_sf"/>
</dbReference>
<feature type="binding site" evidence="6">
    <location>
        <begin position="241"/>
        <end position="242"/>
    </location>
    <ligand>
        <name>L-ornithine</name>
        <dbReference type="ChEBI" id="CHEBI:46911"/>
    </ligand>
</feature>
<dbReference type="SUPFAM" id="SSF53671">
    <property type="entry name" value="Aspartate/ornithine carbamoyltransferase"/>
    <property type="match status" value="1"/>
</dbReference>
<name>A0A222FP45_9GAMM</name>
<comment type="catalytic activity">
    <reaction evidence="5 6">
        <text>carbamoyl phosphate + L-ornithine = L-citrulline + phosphate + H(+)</text>
        <dbReference type="Rhea" id="RHEA:19513"/>
        <dbReference type="ChEBI" id="CHEBI:15378"/>
        <dbReference type="ChEBI" id="CHEBI:43474"/>
        <dbReference type="ChEBI" id="CHEBI:46911"/>
        <dbReference type="ChEBI" id="CHEBI:57743"/>
        <dbReference type="ChEBI" id="CHEBI:58228"/>
        <dbReference type="EC" id="2.1.3.3"/>
    </reaction>
</comment>
<evidence type="ECO:0000256" key="5">
    <source>
        <dbReference type="ARBA" id="ARBA00048772"/>
    </source>
</evidence>
<keyword evidence="6" id="KW-0963">Cytoplasm</keyword>
<dbReference type="OrthoDB" id="9802587at2"/>
<dbReference type="GO" id="GO:0005737">
    <property type="term" value="C:cytoplasm"/>
    <property type="evidence" value="ECO:0007669"/>
    <property type="project" value="UniProtKB-SubCell"/>
</dbReference>
<evidence type="ECO:0000313" key="10">
    <source>
        <dbReference type="Proteomes" id="UP000202440"/>
    </source>
</evidence>
<dbReference type="Pfam" id="PF00185">
    <property type="entry name" value="OTCace"/>
    <property type="match status" value="1"/>
</dbReference>
<evidence type="ECO:0000256" key="6">
    <source>
        <dbReference type="HAMAP-Rule" id="MF_01109"/>
    </source>
</evidence>
<dbReference type="InterPro" id="IPR006131">
    <property type="entry name" value="Asp_carbamoyltransf_Asp/Orn-bd"/>
</dbReference>